<dbReference type="Proteomes" id="UP000050783">
    <property type="component" value="Unassembled WGS sequence"/>
</dbReference>
<dbReference type="EMBL" id="CYPU01000071">
    <property type="protein sequence ID" value="CUH49766.1"/>
    <property type="molecule type" value="Genomic_DNA"/>
</dbReference>
<evidence type="ECO:0000256" key="1">
    <source>
        <dbReference type="SAM" id="SignalP"/>
    </source>
</evidence>
<dbReference type="AlphaFoldDB" id="A0A0P1EHN4"/>
<reference evidence="2 3" key="1">
    <citation type="submission" date="2015-09" db="EMBL/GenBank/DDBJ databases">
        <authorList>
            <consortium name="Swine Surveillance"/>
        </authorList>
    </citation>
    <scope>NUCLEOTIDE SEQUENCE [LARGE SCALE GENOMIC DNA]</scope>
    <source>
        <strain evidence="2 3">CECT 4292</strain>
    </source>
</reference>
<accession>A0A0P1EHN4</accession>
<sequence>MFRLLLSILLVVAFSGASAASVKHGLNHGSDPSGHHAQMAGDDPLADAEKAVADCCDNTSGMGSTSCFVDLIATAGISPNAPLMISVGGVTYARADFSGLALGVPTGPPKA</sequence>
<proteinExistence type="predicted"/>
<evidence type="ECO:0000313" key="2">
    <source>
        <dbReference type="EMBL" id="CUH49766.1"/>
    </source>
</evidence>
<organism evidence="2 3">
    <name type="scientific">Ruegeria atlantica</name>
    <dbReference type="NCBI Taxonomy" id="81569"/>
    <lineage>
        <taxon>Bacteria</taxon>
        <taxon>Pseudomonadati</taxon>
        <taxon>Pseudomonadota</taxon>
        <taxon>Alphaproteobacteria</taxon>
        <taxon>Rhodobacterales</taxon>
        <taxon>Roseobacteraceae</taxon>
        <taxon>Ruegeria</taxon>
    </lineage>
</organism>
<dbReference type="RefSeq" id="WP_058279132.1">
    <property type="nucleotide sequence ID" value="NZ_CYPU01000071.1"/>
</dbReference>
<dbReference type="OrthoDB" id="7853574at2"/>
<feature type="signal peptide" evidence="1">
    <location>
        <begin position="1"/>
        <end position="19"/>
    </location>
</feature>
<dbReference type="STRING" id="81569.RUM4293_01608"/>
<evidence type="ECO:0000313" key="3">
    <source>
        <dbReference type="Proteomes" id="UP000050783"/>
    </source>
</evidence>
<protein>
    <recommendedName>
        <fullName evidence="4">DUF4189 domain-containing protein</fullName>
    </recommendedName>
</protein>
<name>A0A0P1EHN4_9RHOB</name>
<keyword evidence="1" id="KW-0732">Signal</keyword>
<dbReference type="GeneID" id="55495101"/>
<feature type="chain" id="PRO_5006061557" description="DUF4189 domain-containing protein" evidence="1">
    <location>
        <begin position="20"/>
        <end position="111"/>
    </location>
</feature>
<gene>
    <name evidence="2" type="ORF">RUA4292_03963</name>
</gene>
<evidence type="ECO:0008006" key="4">
    <source>
        <dbReference type="Google" id="ProtNLM"/>
    </source>
</evidence>